<dbReference type="Proteomes" id="UP001165685">
    <property type="component" value="Unassembled WGS sequence"/>
</dbReference>
<name>A0ABT4TE43_9ACTN</name>
<keyword evidence="2" id="KW-1185">Reference proteome</keyword>
<gene>
    <name evidence="1" type="ORF">O4U47_00305</name>
</gene>
<dbReference type="RefSeq" id="WP_270674829.1">
    <property type="nucleotide sequence ID" value="NZ_JAQFWP010000001.1"/>
</dbReference>
<protein>
    <recommendedName>
        <fullName evidence="3">Scramblase</fullName>
    </recommendedName>
</protein>
<evidence type="ECO:0008006" key="3">
    <source>
        <dbReference type="Google" id="ProtNLM"/>
    </source>
</evidence>
<organism evidence="1 2">
    <name type="scientific">Nocardiopsis suaedae</name>
    <dbReference type="NCBI Taxonomy" id="3018444"/>
    <lineage>
        <taxon>Bacteria</taxon>
        <taxon>Bacillati</taxon>
        <taxon>Actinomycetota</taxon>
        <taxon>Actinomycetes</taxon>
        <taxon>Streptosporangiales</taxon>
        <taxon>Nocardiopsidaceae</taxon>
        <taxon>Nocardiopsis</taxon>
    </lineage>
</organism>
<proteinExistence type="predicted"/>
<dbReference type="EMBL" id="JAQFWP010000001">
    <property type="protein sequence ID" value="MDA2802937.1"/>
    <property type="molecule type" value="Genomic_DNA"/>
</dbReference>
<accession>A0ABT4TE43</accession>
<evidence type="ECO:0000313" key="2">
    <source>
        <dbReference type="Proteomes" id="UP001165685"/>
    </source>
</evidence>
<sequence length="195" mass="21382">MNVNPLVIGSVDKSDVLYGGLEYELRSTDGAVLARAREDLGDSTGKRLVRSFMRTMTSTRSLVVESPDGETLHLQEERTRRESRTSVSTAAGVLIGTVTLTERFGASRRFAVHDAYGRDMASFGISGPKNMWEGCPVTGPDGRPLADIAITGRRNKTLTYFPDFTVHQRVALPDPLPLLLRVAAMPLDYAEIEDP</sequence>
<comment type="caution">
    <text evidence="1">The sequence shown here is derived from an EMBL/GenBank/DDBJ whole genome shotgun (WGS) entry which is preliminary data.</text>
</comment>
<evidence type="ECO:0000313" key="1">
    <source>
        <dbReference type="EMBL" id="MDA2802937.1"/>
    </source>
</evidence>
<reference evidence="1" key="1">
    <citation type="submission" date="2023-01" db="EMBL/GenBank/DDBJ databases">
        <title>Draft genome sequence of Nocardiopsis sp. LSu2-4 isolated from halophytes.</title>
        <authorList>
            <person name="Duangmal K."/>
            <person name="Chantavorakit T."/>
        </authorList>
    </citation>
    <scope>NUCLEOTIDE SEQUENCE</scope>
    <source>
        <strain evidence="1">LSu2-4</strain>
    </source>
</reference>